<dbReference type="HOGENOM" id="CLU_076350_0_0_9"/>
<dbReference type="EMBL" id="CP003261">
    <property type="protein sequence ID" value="AGK96214.1"/>
    <property type="molecule type" value="Genomic_DNA"/>
</dbReference>
<dbReference type="STRING" id="86416.Clopa_1224"/>
<dbReference type="OrthoDB" id="9805740at2"/>
<evidence type="ECO:0000313" key="2">
    <source>
        <dbReference type="Proteomes" id="UP000013523"/>
    </source>
</evidence>
<accession>R4K6S5</accession>
<name>R4K6S5_CLOPA</name>
<gene>
    <name evidence="1" type="ORF">Clopa_1224</name>
</gene>
<protein>
    <recommendedName>
        <fullName evidence="3">Alpha-ribazole kinase</fullName>
    </recommendedName>
</protein>
<organism evidence="1 2">
    <name type="scientific">Clostridium pasteurianum BC1</name>
    <dbReference type="NCBI Taxonomy" id="86416"/>
    <lineage>
        <taxon>Bacteria</taxon>
        <taxon>Bacillati</taxon>
        <taxon>Bacillota</taxon>
        <taxon>Clostridia</taxon>
        <taxon>Eubacteriales</taxon>
        <taxon>Clostridiaceae</taxon>
        <taxon>Clostridium</taxon>
    </lineage>
</organism>
<sequence length="248" mass="27023">MEVKKIRDLSLISIDENRIIVIACDSCGGIGMKEGDTFKVPTIYAARFTVRVAIMEVICSGAEIITITNAVCNEMNDTGMAVIKGIKEELMLAGINDMTLTGSTEENFKTISTGIGITAIGMVSKDKLKVNSVKEEAIIVSIGLPKVGHEISFVKDDEIIDYDTICKLQQSKDVYEIVPVGSKGIAYETEMLARNNGFKLKFKTELLVDTHKSGGPSTCVIAAVDLKKIDEIIKDFNNVSIIGYLMKN</sequence>
<reference evidence="1 2" key="1">
    <citation type="submission" date="2012-01" db="EMBL/GenBank/DDBJ databases">
        <title>Complete sequence of chromosome of Clostridium pasteurianum BC1.</title>
        <authorList>
            <consortium name="US DOE Joint Genome Institute"/>
            <person name="Lucas S."/>
            <person name="Han J."/>
            <person name="Lapidus A."/>
            <person name="Cheng J.-F."/>
            <person name="Goodwin L."/>
            <person name="Pitluck S."/>
            <person name="Peters L."/>
            <person name="Mikhailova N."/>
            <person name="Teshima H."/>
            <person name="Detter J.C."/>
            <person name="Han C."/>
            <person name="Tapia R."/>
            <person name="Land M."/>
            <person name="Hauser L."/>
            <person name="Kyrpides N."/>
            <person name="Ivanova N."/>
            <person name="Pagani I."/>
            <person name="Dunn J."/>
            <person name="Taghavi S."/>
            <person name="Francis A."/>
            <person name="van der Lelie D."/>
            <person name="Woyke T."/>
        </authorList>
    </citation>
    <scope>NUCLEOTIDE SEQUENCE [LARGE SCALE GENOMIC DNA]</scope>
    <source>
        <strain evidence="1 2">BC1</strain>
    </source>
</reference>
<dbReference type="PATRIC" id="fig|86416.3.peg.1224"/>
<dbReference type="KEGG" id="cpas:Clopa_1224"/>
<dbReference type="RefSeq" id="WP_015614537.1">
    <property type="nucleotide sequence ID" value="NC_021182.1"/>
</dbReference>
<keyword evidence="2" id="KW-1185">Reference proteome</keyword>
<proteinExistence type="predicted"/>
<evidence type="ECO:0000313" key="1">
    <source>
        <dbReference type="EMBL" id="AGK96214.1"/>
    </source>
</evidence>
<evidence type="ECO:0008006" key="3">
    <source>
        <dbReference type="Google" id="ProtNLM"/>
    </source>
</evidence>
<dbReference type="eggNOG" id="COG0611">
    <property type="taxonomic scope" value="Bacteria"/>
</dbReference>
<dbReference type="Proteomes" id="UP000013523">
    <property type="component" value="Chromosome"/>
</dbReference>
<dbReference type="AlphaFoldDB" id="R4K6S5"/>